<dbReference type="InterPro" id="IPR010765">
    <property type="entry name" value="DUF1350"/>
</dbReference>
<name>A0A9D4VCL9_ADICA</name>
<keyword evidence="2" id="KW-1185">Reference proteome</keyword>
<dbReference type="PANTHER" id="PTHR34127:SF3">
    <property type="entry name" value="INITIATION FACTOR 4F SUBUNIT (DUF1350)"/>
    <property type="match status" value="1"/>
</dbReference>
<proteinExistence type="predicted"/>
<dbReference type="Pfam" id="PF07082">
    <property type="entry name" value="DUF1350"/>
    <property type="match status" value="1"/>
</dbReference>
<evidence type="ECO:0000313" key="1">
    <source>
        <dbReference type="EMBL" id="KAI5084045.1"/>
    </source>
</evidence>
<dbReference type="Proteomes" id="UP000886520">
    <property type="component" value="Chromosome 1"/>
</dbReference>
<dbReference type="EMBL" id="JABFUD020000001">
    <property type="protein sequence ID" value="KAI5084045.1"/>
    <property type="molecule type" value="Genomic_DNA"/>
</dbReference>
<dbReference type="OrthoDB" id="3980at2759"/>
<sequence>MFASLLGSSWNASFISRRGPVEEGSIPQCKLCSSPQRQVLRGTFSSSSVFQLQWWSSTRSLADLLLPRGPSPHFDRLWVSAAYSSFGSTLGTATVNTAYQRVADCLVFQPLPGRKPRALIHFIGGAFIGAVPEVTYSLFIELLRQQDFLIVATPYNVTFEHVLAAELVYTKFQQGKDALVNGECNIPGISTNEISSLPVFSIGHSNGALLQLLIGCLFQEDLPKASVVLAFNNKPAADAVPYFEQLGPVTAQLTPLIASSPLLSLSNSLFGDSFKNLLDAASPILPSYDEETLQSLQNFVEQVPLVLEQVSRGVSEFTPAPLENRKSIGNNYRVQNTLLVKFKVDPIDESDIIEDVLNSVVQKVDGSLTKITIDGNHITPCVQDIRWEIGRVYTPFDAAAQLFRTAALSEIRETVASITSWLEQFL</sequence>
<accession>A0A9D4VCL9</accession>
<protein>
    <submittedName>
        <fullName evidence="1">Uncharacterized protein</fullName>
    </submittedName>
</protein>
<evidence type="ECO:0000313" key="2">
    <source>
        <dbReference type="Proteomes" id="UP000886520"/>
    </source>
</evidence>
<comment type="caution">
    <text evidence="1">The sequence shown here is derived from an EMBL/GenBank/DDBJ whole genome shotgun (WGS) entry which is preliminary data.</text>
</comment>
<dbReference type="PANTHER" id="PTHR34127">
    <property type="entry name" value="OS04G0405600 PROTEIN"/>
    <property type="match status" value="1"/>
</dbReference>
<gene>
    <name evidence="1" type="ORF">GOP47_0000214</name>
</gene>
<organism evidence="1 2">
    <name type="scientific">Adiantum capillus-veneris</name>
    <name type="common">Maidenhair fern</name>
    <dbReference type="NCBI Taxonomy" id="13818"/>
    <lineage>
        <taxon>Eukaryota</taxon>
        <taxon>Viridiplantae</taxon>
        <taxon>Streptophyta</taxon>
        <taxon>Embryophyta</taxon>
        <taxon>Tracheophyta</taxon>
        <taxon>Polypodiopsida</taxon>
        <taxon>Polypodiidae</taxon>
        <taxon>Polypodiales</taxon>
        <taxon>Pteridineae</taxon>
        <taxon>Pteridaceae</taxon>
        <taxon>Vittarioideae</taxon>
        <taxon>Adiantum</taxon>
    </lineage>
</organism>
<reference evidence="1" key="1">
    <citation type="submission" date="2021-01" db="EMBL/GenBank/DDBJ databases">
        <title>Adiantum capillus-veneris genome.</title>
        <authorList>
            <person name="Fang Y."/>
            <person name="Liao Q."/>
        </authorList>
    </citation>
    <scope>NUCLEOTIDE SEQUENCE</scope>
    <source>
        <strain evidence="1">H3</strain>
        <tissue evidence="1">Leaf</tissue>
    </source>
</reference>
<dbReference type="AlphaFoldDB" id="A0A9D4VCL9"/>